<proteinExistence type="predicted"/>
<accession>A0AA42MBA7</accession>
<comment type="caution">
    <text evidence="1">The sequence shown here is derived from an EMBL/GenBank/DDBJ whole genome shotgun (WGS) entry which is preliminary data.</text>
</comment>
<sequence>MIERQEQAILFFKTHGATAVGKVIARAPEGATDFLYDAEFCTADYLKNVPEESKNSFDLWKGNTWVPFLRHKKRISLTDVKGLLESHEVVARLGGLTPAKSTLKRYGRKPPRAIVEAVADVEACL</sequence>
<dbReference type="RefSeq" id="WP_279679037.1">
    <property type="nucleotide sequence ID" value="NZ_JAOCCL010000018.1"/>
</dbReference>
<evidence type="ECO:0000313" key="1">
    <source>
        <dbReference type="EMBL" id="MDH0826618.1"/>
    </source>
</evidence>
<organism evidence="1 2">
    <name type="scientific">Acinetobacter johnsonii</name>
    <dbReference type="NCBI Taxonomy" id="40214"/>
    <lineage>
        <taxon>Bacteria</taxon>
        <taxon>Pseudomonadati</taxon>
        <taxon>Pseudomonadota</taxon>
        <taxon>Gammaproteobacteria</taxon>
        <taxon>Moraxellales</taxon>
        <taxon>Moraxellaceae</taxon>
        <taxon>Acinetobacter</taxon>
    </lineage>
</organism>
<name>A0AA42MBA7_ACIJO</name>
<evidence type="ECO:0000313" key="2">
    <source>
        <dbReference type="Proteomes" id="UP001160116"/>
    </source>
</evidence>
<gene>
    <name evidence="1" type="ORF">N5C97_08900</name>
</gene>
<protein>
    <submittedName>
        <fullName evidence="1">Uncharacterized protein</fullName>
    </submittedName>
</protein>
<reference evidence="1" key="1">
    <citation type="submission" date="2022-09" db="EMBL/GenBank/DDBJ databases">
        <title>Intensive care unit water sources are persistently colonized with multi-drug resistant bacteria and are the site of extensive horizontal gene transfer of antibiotic resistance genes.</title>
        <authorList>
            <person name="Diorio-Toth L."/>
        </authorList>
    </citation>
    <scope>NUCLEOTIDE SEQUENCE</scope>
    <source>
        <strain evidence="1">GD03885</strain>
    </source>
</reference>
<dbReference type="EMBL" id="JAOCCL010000018">
    <property type="protein sequence ID" value="MDH0826618.1"/>
    <property type="molecule type" value="Genomic_DNA"/>
</dbReference>
<dbReference type="Proteomes" id="UP001160116">
    <property type="component" value="Unassembled WGS sequence"/>
</dbReference>
<dbReference type="AlphaFoldDB" id="A0AA42MBA7"/>